<sequence length="138" mass="15610">MLFSFTDKGSRLREMKSAAQDHIARIQQSQNSDSFLILIPVPFPAYHVASKVASLFTGKLFLSTPHPPTPSFLKRYVCVFIRITFTVFGIHVLICVWGGGGEFFHQLVLRSTWKKKKSINAVADVQLKKCEVCSFNFL</sequence>
<organism evidence="2 3">
    <name type="scientific">Pipistrellus nathusii</name>
    <name type="common">Nathusius' pipistrelle</name>
    <dbReference type="NCBI Taxonomy" id="59473"/>
    <lineage>
        <taxon>Eukaryota</taxon>
        <taxon>Metazoa</taxon>
        <taxon>Chordata</taxon>
        <taxon>Craniata</taxon>
        <taxon>Vertebrata</taxon>
        <taxon>Euteleostomi</taxon>
        <taxon>Mammalia</taxon>
        <taxon>Eutheria</taxon>
        <taxon>Laurasiatheria</taxon>
        <taxon>Chiroptera</taxon>
        <taxon>Yangochiroptera</taxon>
        <taxon>Vespertilionidae</taxon>
        <taxon>Pipistrellus</taxon>
    </lineage>
</organism>
<keyword evidence="1" id="KW-0472">Membrane</keyword>
<proteinExistence type="predicted"/>
<gene>
    <name evidence="2" type="ORF">MPIPNATIZW_LOCUS16212</name>
</gene>
<keyword evidence="1" id="KW-0812">Transmembrane</keyword>
<name>A0ABP0ABL4_PIPNA</name>
<reference evidence="2" key="1">
    <citation type="submission" date="2023-12" db="EMBL/GenBank/DDBJ databases">
        <authorList>
            <person name="Brown T."/>
        </authorList>
    </citation>
    <scope>NUCLEOTIDE SEQUENCE</scope>
</reference>
<accession>A0ABP0ABL4</accession>
<feature type="transmembrane region" description="Helical" evidence="1">
    <location>
        <begin position="79"/>
        <end position="100"/>
    </location>
</feature>
<evidence type="ECO:0000313" key="3">
    <source>
        <dbReference type="Proteomes" id="UP001314169"/>
    </source>
</evidence>
<evidence type="ECO:0000313" key="2">
    <source>
        <dbReference type="EMBL" id="CAK6447906.1"/>
    </source>
</evidence>
<keyword evidence="1" id="KW-1133">Transmembrane helix</keyword>
<protein>
    <submittedName>
        <fullName evidence="2">Uncharacterized protein</fullName>
    </submittedName>
</protein>
<dbReference type="EMBL" id="OY882864">
    <property type="protein sequence ID" value="CAK6447906.1"/>
    <property type="molecule type" value="Genomic_DNA"/>
</dbReference>
<keyword evidence="3" id="KW-1185">Reference proteome</keyword>
<dbReference type="Proteomes" id="UP001314169">
    <property type="component" value="Chromosome 7"/>
</dbReference>
<evidence type="ECO:0000256" key="1">
    <source>
        <dbReference type="SAM" id="Phobius"/>
    </source>
</evidence>